<keyword evidence="2" id="KW-0732">Signal</keyword>
<protein>
    <submittedName>
        <fullName evidence="3">Uncharacterized protein</fullName>
    </submittedName>
</protein>
<evidence type="ECO:0000256" key="1">
    <source>
        <dbReference type="SAM" id="MobiDB-lite"/>
    </source>
</evidence>
<sequence length="294" mass="32020">MQFLYLFSFVVAASYAAALPQPAGLSEKYSNNADATLVSDLEARSYQPGSNSHKDSATLVSLKRRDDSDGSDPSPSSPPPPSPASTVFTFDHTQWRLEDPVERAELNAQTLSLMIDGFGKGLIGAPKYIEEVGAAVGGTVEETLVEYLRNARQATDSLEGWVEDAEEGLVITIKSGLGDDEYSKVKSLLDDASEKLKADVSYNLQQVADALSNIQKHAAPVKLELDAVQQALGRVFKDYELYLETFQHQLSKFAAGQEFNELLAAGVTSLENFSLKQQDLYFTVRNGLNDAPSE</sequence>
<dbReference type="Proteomes" id="UP001648503">
    <property type="component" value="Unassembled WGS sequence"/>
</dbReference>
<organism evidence="3 4">
    <name type="scientific">Batrachochytrium salamandrivorans</name>
    <dbReference type="NCBI Taxonomy" id="1357716"/>
    <lineage>
        <taxon>Eukaryota</taxon>
        <taxon>Fungi</taxon>
        <taxon>Fungi incertae sedis</taxon>
        <taxon>Chytridiomycota</taxon>
        <taxon>Chytridiomycota incertae sedis</taxon>
        <taxon>Chytridiomycetes</taxon>
        <taxon>Rhizophydiales</taxon>
        <taxon>Rhizophydiales incertae sedis</taxon>
        <taxon>Batrachochytrium</taxon>
    </lineage>
</organism>
<comment type="caution">
    <text evidence="3">The sequence shown here is derived from an EMBL/GenBank/DDBJ whole genome shotgun (WGS) entry which is preliminary data.</text>
</comment>
<feature type="region of interest" description="Disordered" evidence="1">
    <location>
        <begin position="44"/>
        <end position="85"/>
    </location>
</feature>
<gene>
    <name evidence="3" type="ORF">BASA50_002463</name>
</gene>
<evidence type="ECO:0000313" key="4">
    <source>
        <dbReference type="Proteomes" id="UP001648503"/>
    </source>
</evidence>
<reference evidence="3 4" key="1">
    <citation type="submission" date="2021-02" db="EMBL/GenBank/DDBJ databases">
        <title>Variation within the Batrachochytrium salamandrivorans European outbreak.</title>
        <authorList>
            <person name="Kelly M."/>
            <person name="Pasmans F."/>
            <person name="Shea T.P."/>
            <person name="Munoz J.F."/>
            <person name="Carranza S."/>
            <person name="Cuomo C.A."/>
            <person name="Martel A."/>
        </authorList>
    </citation>
    <scope>NUCLEOTIDE SEQUENCE [LARGE SCALE GENOMIC DNA]</scope>
    <source>
        <strain evidence="3 4">AMFP18/2</strain>
    </source>
</reference>
<feature type="chain" id="PRO_5045751141" evidence="2">
    <location>
        <begin position="19"/>
        <end position="294"/>
    </location>
</feature>
<name>A0ABQ8FL69_9FUNG</name>
<evidence type="ECO:0000256" key="2">
    <source>
        <dbReference type="SAM" id="SignalP"/>
    </source>
</evidence>
<keyword evidence="4" id="KW-1185">Reference proteome</keyword>
<evidence type="ECO:0000313" key="3">
    <source>
        <dbReference type="EMBL" id="KAH6600195.1"/>
    </source>
</evidence>
<proteinExistence type="predicted"/>
<accession>A0ABQ8FL69</accession>
<dbReference type="EMBL" id="JAFCIX010000044">
    <property type="protein sequence ID" value="KAH6600195.1"/>
    <property type="molecule type" value="Genomic_DNA"/>
</dbReference>
<feature type="signal peptide" evidence="2">
    <location>
        <begin position="1"/>
        <end position="18"/>
    </location>
</feature>